<evidence type="ECO:0000259" key="6">
    <source>
        <dbReference type="Pfam" id="PF01095"/>
    </source>
</evidence>
<reference evidence="9" key="1">
    <citation type="submission" date="2017-01" db="EMBL/GenBank/DDBJ databases">
        <authorList>
            <person name="Varghese N."/>
            <person name="Submissions S."/>
        </authorList>
    </citation>
    <scope>NUCLEOTIDE SEQUENCE [LARGE SCALE GENOMIC DNA]</scope>
    <source>
        <strain evidence="9">DSM 21054</strain>
    </source>
</reference>
<evidence type="ECO:0000256" key="4">
    <source>
        <dbReference type="PROSITE-ProRule" id="PRU10040"/>
    </source>
</evidence>
<dbReference type="SUPFAM" id="SSF53474">
    <property type="entry name" value="alpha/beta-Hydrolases"/>
    <property type="match status" value="1"/>
</dbReference>
<organism evidence="8 9">
    <name type="scientific">Filimonas lacunae</name>
    <dbReference type="NCBI Taxonomy" id="477680"/>
    <lineage>
        <taxon>Bacteria</taxon>
        <taxon>Pseudomonadati</taxon>
        <taxon>Bacteroidota</taxon>
        <taxon>Chitinophagia</taxon>
        <taxon>Chitinophagales</taxon>
        <taxon>Chitinophagaceae</taxon>
        <taxon>Filimonas</taxon>
    </lineage>
</organism>
<dbReference type="GO" id="GO:0045490">
    <property type="term" value="P:pectin catabolic process"/>
    <property type="evidence" value="ECO:0007669"/>
    <property type="project" value="UniProtKB-UniRule"/>
</dbReference>
<feature type="domain" description="Pectinesterase catalytic" evidence="6">
    <location>
        <begin position="339"/>
        <end position="615"/>
    </location>
</feature>
<keyword evidence="9" id="KW-1185">Reference proteome</keyword>
<dbReference type="RefSeq" id="WP_076377796.1">
    <property type="nucleotide sequence ID" value="NZ_AP017422.1"/>
</dbReference>
<keyword evidence="5" id="KW-0732">Signal</keyword>
<dbReference type="InterPro" id="IPR049492">
    <property type="entry name" value="BD-FAE-like_dom"/>
</dbReference>
<dbReference type="Gene3D" id="3.40.50.1820">
    <property type="entry name" value="alpha/beta hydrolase"/>
    <property type="match status" value="1"/>
</dbReference>
<dbReference type="GO" id="GO:0042545">
    <property type="term" value="P:cell wall modification"/>
    <property type="evidence" value="ECO:0007669"/>
    <property type="project" value="UniProtKB-UniRule"/>
</dbReference>
<dbReference type="KEGG" id="fln:FLA_3192"/>
<dbReference type="InterPro" id="IPR011050">
    <property type="entry name" value="Pectin_lyase_fold/virulence"/>
</dbReference>
<dbReference type="Gene3D" id="2.160.20.10">
    <property type="entry name" value="Single-stranded right-handed beta-helix, Pectin lyase-like"/>
    <property type="match status" value="1"/>
</dbReference>
<name>A0A173MI44_9BACT</name>
<comment type="catalytic activity">
    <reaction evidence="5">
        <text>[(1-&gt;4)-alpha-D-galacturonosyl methyl ester](n) + n H2O = [(1-&gt;4)-alpha-D-galacturonosyl](n) + n methanol + n H(+)</text>
        <dbReference type="Rhea" id="RHEA:22380"/>
        <dbReference type="Rhea" id="RHEA-COMP:14570"/>
        <dbReference type="Rhea" id="RHEA-COMP:14573"/>
        <dbReference type="ChEBI" id="CHEBI:15377"/>
        <dbReference type="ChEBI" id="CHEBI:15378"/>
        <dbReference type="ChEBI" id="CHEBI:17790"/>
        <dbReference type="ChEBI" id="CHEBI:140522"/>
        <dbReference type="ChEBI" id="CHEBI:140523"/>
        <dbReference type="EC" id="3.1.1.11"/>
    </reaction>
</comment>
<dbReference type="PANTHER" id="PTHR31321:SF57">
    <property type="entry name" value="PECTINESTERASE 53-RELATED"/>
    <property type="match status" value="1"/>
</dbReference>
<keyword evidence="3 5" id="KW-0063">Aspartyl esterase</keyword>
<dbReference type="InterPro" id="IPR029058">
    <property type="entry name" value="AB_hydrolase_fold"/>
</dbReference>
<dbReference type="EMBL" id="FTOR01000002">
    <property type="protein sequence ID" value="SIS93887.1"/>
    <property type="molecule type" value="Genomic_DNA"/>
</dbReference>
<dbReference type="AlphaFoldDB" id="A0A173MI44"/>
<evidence type="ECO:0000313" key="8">
    <source>
        <dbReference type="EMBL" id="SIS93887.1"/>
    </source>
</evidence>
<feature type="domain" description="BD-FAE-like" evidence="7">
    <location>
        <begin position="81"/>
        <end position="274"/>
    </location>
</feature>
<dbReference type="PANTHER" id="PTHR31321">
    <property type="entry name" value="ACYL-COA THIOESTER HYDROLASE YBHC-RELATED"/>
    <property type="match status" value="1"/>
</dbReference>
<dbReference type="Proteomes" id="UP000186917">
    <property type="component" value="Unassembled WGS sequence"/>
</dbReference>
<dbReference type="Pfam" id="PF01095">
    <property type="entry name" value="Pectinesterase"/>
    <property type="match status" value="1"/>
</dbReference>
<dbReference type="SUPFAM" id="SSF51126">
    <property type="entry name" value="Pectin lyase-like"/>
    <property type="match status" value="1"/>
</dbReference>
<dbReference type="InterPro" id="IPR033131">
    <property type="entry name" value="Pectinesterase_Asp_AS"/>
</dbReference>
<protein>
    <recommendedName>
        <fullName evidence="5">Pectinesterase</fullName>
        <ecNumber evidence="5">3.1.1.11</ecNumber>
    </recommendedName>
</protein>
<feature type="signal peptide" evidence="5">
    <location>
        <begin position="1"/>
        <end position="22"/>
    </location>
</feature>
<evidence type="ECO:0000256" key="3">
    <source>
        <dbReference type="ARBA" id="ARBA00023085"/>
    </source>
</evidence>
<dbReference type="EC" id="3.1.1.11" evidence="5"/>
<keyword evidence="2 5" id="KW-0378">Hydrolase</keyword>
<dbReference type="Pfam" id="PF20434">
    <property type="entry name" value="BD-FAE"/>
    <property type="match status" value="1"/>
</dbReference>
<evidence type="ECO:0000256" key="1">
    <source>
        <dbReference type="ARBA" id="ARBA00008891"/>
    </source>
</evidence>
<evidence type="ECO:0000256" key="5">
    <source>
        <dbReference type="RuleBase" id="RU000589"/>
    </source>
</evidence>
<evidence type="ECO:0000256" key="2">
    <source>
        <dbReference type="ARBA" id="ARBA00022801"/>
    </source>
</evidence>
<evidence type="ECO:0000313" key="9">
    <source>
        <dbReference type="Proteomes" id="UP000186917"/>
    </source>
</evidence>
<comment type="similarity">
    <text evidence="1">Belongs to the pectinesterase family.</text>
</comment>
<evidence type="ECO:0000259" key="7">
    <source>
        <dbReference type="Pfam" id="PF20434"/>
    </source>
</evidence>
<sequence length="643" mass="70907">MRFLQNSLTIFLLAATSVAAFAQSTAGITSQPDTSYTNYSAYLHSKKDNPNITLVTSFTDASVVEKKEVIYSTTGKRKLKLDVFYPAAKVASARTAVVIIHGGGWRSGNRTQHYPLAQKLASLGYVCFTPEYRLSTEALYPAGVYDVKAAIRWVRLHAKEYQVDTSRVVAMGFSAGGELAAFMGTTGNLATFEGAGGNTGVSSRVNAVVDLDGTLSFVHPETGEGDDSKRTSAGTYWFGYSKKDNPQLWADASPLTHVSKETPPTLFINSSVDRMHAGREDYIKALNNYRVYSEVRTFDDAPHSFPLFNPWFGPMVNYIDGFLKKAFTVKFTPQPLTRITVAQDGSGHFRTIQEAINAVRAYSPLHIVISVKKGVYHEKIEIPSWVTNVDIIGAGKDSTIITNADYSGKFLHADTTVNKEKFSTFTSYTVRVMGNDINIAGLTIENASGRVGQAVALHVEGSRFTMIDCKLLGNQDTLFTANDGSQQCFISCWIEGTTDFIFGNATVVFVDCTIKSLTNSYVTAASTTERQQYGYVFVNCKLIADATADKVYLGRPWRANAKVVFANCELGKHIRAEGWHNWDNPANEQTAYYAEFSNKGEGAATGGRVAWSKQLTTEEGSRYIDYQKNIFKDWVPARSFYNK</sequence>
<comment type="pathway">
    <text evidence="5">Glycan metabolism; pectin degradation; 2-dehydro-3-deoxy-D-gluconate from pectin: step 1/5.</text>
</comment>
<dbReference type="GO" id="GO:0009279">
    <property type="term" value="C:cell outer membrane"/>
    <property type="evidence" value="ECO:0007669"/>
    <property type="project" value="TreeGrafter"/>
</dbReference>
<dbReference type="STRING" id="477680.SAMN05421788_102205"/>
<feature type="chain" id="PRO_5011804694" description="Pectinesterase" evidence="5">
    <location>
        <begin position="23"/>
        <end position="643"/>
    </location>
</feature>
<dbReference type="UniPathway" id="UPA00545">
    <property type="reaction ID" value="UER00823"/>
</dbReference>
<proteinExistence type="inferred from homology"/>
<feature type="active site" evidence="4">
    <location>
        <position position="499"/>
    </location>
</feature>
<gene>
    <name evidence="8" type="ORF">SAMN05421788_102205</name>
</gene>
<dbReference type="GO" id="GO:0030599">
    <property type="term" value="F:pectinesterase activity"/>
    <property type="evidence" value="ECO:0007669"/>
    <property type="project" value="UniProtKB-UniRule"/>
</dbReference>
<dbReference type="PROSITE" id="PS00503">
    <property type="entry name" value="PECTINESTERASE_2"/>
    <property type="match status" value="1"/>
</dbReference>
<accession>A0A173MI44</accession>
<dbReference type="InterPro" id="IPR000070">
    <property type="entry name" value="Pectinesterase_cat"/>
</dbReference>
<dbReference type="InterPro" id="IPR012334">
    <property type="entry name" value="Pectin_lyas_fold"/>
</dbReference>